<evidence type="ECO:0008006" key="3">
    <source>
        <dbReference type="Google" id="ProtNLM"/>
    </source>
</evidence>
<keyword evidence="2" id="KW-1185">Reference proteome</keyword>
<dbReference type="Proteomes" id="UP000186364">
    <property type="component" value="Unassembled WGS sequence"/>
</dbReference>
<dbReference type="Pfam" id="PF01126">
    <property type="entry name" value="Heme_oxygenase"/>
    <property type="match status" value="1"/>
</dbReference>
<dbReference type="AlphaFoldDB" id="A0A1Q9B2L1"/>
<dbReference type="GO" id="GO:0004392">
    <property type="term" value="F:heme oxygenase (decyclizing) activity"/>
    <property type="evidence" value="ECO:0007669"/>
    <property type="project" value="InterPro"/>
</dbReference>
<dbReference type="RefSeq" id="WP_075625777.1">
    <property type="nucleotide sequence ID" value="NZ_FOAM01000015.1"/>
</dbReference>
<proteinExistence type="predicted"/>
<evidence type="ECO:0000313" key="1">
    <source>
        <dbReference type="EMBL" id="OLP62255.1"/>
    </source>
</evidence>
<evidence type="ECO:0000313" key="2">
    <source>
        <dbReference type="Proteomes" id="UP000186364"/>
    </source>
</evidence>
<organism evidence="1 2">
    <name type="scientific">Xaviernesmea oryzae</name>
    <dbReference type="NCBI Taxonomy" id="464029"/>
    <lineage>
        <taxon>Bacteria</taxon>
        <taxon>Pseudomonadati</taxon>
        <taxon>Pseudomonadota</taxon>
        <taxon>Alphaproteobacteria</taxon>
        <taxon>Hyphomicrobiales</taxon>
        <taxon>Rhizobiaceae</taxon>
        <taxon>Rhizobium/Agrobacterium group</taxon>
        <taxon>Xaviernesmea</taxon>
    </lineage>
</organism>
<protein>
    <recommendedName>
        <fullName evidence="3">Heme oxygenase</fullName>
    </recommendedName>
</protein>
<name>A0A1Q9B2L1_9HYPH</name>
<dbReference type="InterPro" id="IPR016084">
    <property type="entry name" value="Haem_Oase-like_multi-hlx"/>
</dbReference>
<dbReference type="CDD" id="cd19166">
    <property type="entry name" value="HemeO-bac"/>
    <property type="match status" value="1"/>
</dbReference>
<dbReference type="GO" id="GO:0006788">
    <property type="term" value="P:heme oxidation"/>
    <property type="evidence" value="ECO:0007669"/>
    <property type="project" value="InterPro"/>
</dbReference>
<dbReference type="OrthoDB" id="9149607at2"/>
<dbReference type="EMBL" id="MKIP01000027">
    <property type="protein sequence ID" value="OLP62255.1"/>
    <property type="molecule type" value="Genomic_DNA"/>
</dbReference>
<dbReference type="InterPro" id="IPR016053">
    <property type="entry name" value="Haem_Oase-like"/>
</dbReference>
<accession>A0A1Q9B2L1</accession>
<sequence length="196" mass="21483">MSSLSTEAGQSRRFLLRARTAEAHDALDRMIGPFDSLESYRRYLAGIGGFRLPLEAKLRQAVWPLALEGLRPQDFGLLIRQDQDDLGMTSQEEPGTEETQHFEGATSAAALFGTLYVLEGSNLGARLLYKRAQALGLGPDHGARHLAAQAERNDRWSRFLQALEAADAIEIDEIALASRAAFAAAQTAFRRAFHGA</sequence>
<reference evidence="1 2" key="1">
    <citation type="submission" date="2016-09" db="EMBL/GenBank/DDBJ databases">
        <title>Rhizobium sp. nov., a novel species isolated from the rice rhizosphere.</title>
        <authorList>
            <person name="Zhao J."/>
            <person name="Zhang X."/>
        </authorList>
    </citation>
    <scope>NUCLEOTIDE SEQUENCE [LARGE SCALE GENOMIC DNA]</scope>
    <source>
        <strain evidence="1 2">1.7048</strain>
    </source>
</reference>
<dbReference type="SUPFAM" id="SSF48613">
    <property type="entry name" value="Heme oxygenase-like"/>
    <property type="match status" value="1"/>
</dbReference>
<dbReference type="Gene3D" id="1.20.910.10">
    <property type="entry name" value="Heme oxygenase-like"/>
    <property type="match status" value="1"/>
</dbReference>
<gene>
    <name evidence="1" type="ORF">BJF93_18735</name>
</gene>
<comment type="caution">
    <text evidence="1">The sequence shown here is derived from an EMBL/GenBank/DDBJ whole genome shotgun (WGS) entry which is preliminary data.</text>
</comment>